<evidence type="ECO:0000313" key="2">
    <source>
        <dbReference type="EMBL" id="OYG90777.1"/>
    </source>
</evidence>
<evidence type="ECO:0000313" key="1">
    <source>
        <dbReference type="EMBL" id="ARS07116.1"/>
    </source>
</evidence>
<dbReference type="Proteomes" id="UP000215313">
    <property type="component" value="Unassembled WGS sequence"/>
</dbReference>
<name>A0A0H8PWJ6_SHISO</name>
<reference evidence="1 3" key="1">
    <citation type="submission" date="2017-02" db="EMBL/GenBank/DDBJ databases">
        <authorList>
            <person name="Svab D."/>
            <person name="Balint B."/>
            <person name="Maroti G."/>
            <person name="Vasarhelyi B."/>
            <person name="Horvath B."/>
            <person name="Toth I."/>
        </authorList>
    </citation>
    <scope>NUCLEOTIDE SEQUENCE [LARGE SCALE GENOMIC DNA]</scope>
    <source>
        <strain evidence="1">75/02</strain>
    </source>
</reference>
<accession>A0A0H8PWJ6</accession>
<reference evidence="2 4" key="2">
    <citation type="submission" date="2017-08" db="EMBL/GenBank/DDBJ databases">
        <authorList>
            <person name="Fouts D."/>
            <person name="Sutton G."/>
            <person name="Nguyen K."/>
            <person name="Thamlikitkul V."/>
        </authorList>
    </citation>
    <scope>NUCLEOTIDE SEQUENCE [LARGE SCALE GENOMIC DNA]</scope>
    <source>
        <strain evidence="2 4">ECH+15</strain>
    </source>
</reference>
<proteinExistence type="predicted"/>
<dbReference type="Proteomes" id="UP000194501">
    <property type="component" value="Chromosome"/>
</dbReference>
<organism evidence="2 4">
    <name type="scientific">Shigella sonnei</name>
    <dbReference type="NCBI Taxonomy" id="624"/>
    <lineage>
        <taxon>Bacteria</taxon>
        <taxon>Pseudomonadati</taxon>
        <taxon>Pseudomonadota</taxon>
        <taxon>Gammaproteobacteria</taxon>
        <taxon>Enterobacterales</taxon>
        <taxon>Enterobacteriaceae</taxon>
        <taxon>Shigella</taxon>
    </lineage>
</organism>
<gene>
    <name evidence="1" type="ORF">BZ172_18600</name>
    <name evidence="2" type="ORF">CI727_19160</name>
</gene>
<evidence type="ECO:0000313" key="4">
    <source>
        <dbReference type="Proteomes" id="UP000215313"/>
    </source>
</evidence>
<sequence length="70" mass="7626">MIGPFADNDLLSLARFLAINLDGILTRAKEVSQVVPDLPGGDLILENAVRDGQIAQREIESVFTARGTFR</sequence>
<dbReference type="EMBL" id="CP019689">
    <property type="protein sequence ID" value="ARS07116.1"/>
    <property type="molecule type" value="Genomic_DNA"/>
</dbReference>
<protein>
    <submittedName>
        <fullName evidence="2">Uncharacterized protein</fullName>
    </submittedName>
</protein>
<dbReference type="EMBL" id="NQBG01000107">
    <property type="protein sequence ID" value="OYG90777.1"/>
    <property type="molecule type" value="Genomic_DNA"/>
</dbReference>
<evidence type="ECO:0000313" key="3">
    <source>
        <dbReference type="Proteomes" id="UP000194501"/>
    </source>
</evidence>
<dbReference type="AlphaFoldDB" id="A0A0H8PWJ6"/>